<name>A0A225NYW1_9RHOB</name>
<dbReference type="CDD" id="cd04301">
    <property type="entry name" value="NAT_SF"/>
    <property type="match status" value="1"/>
</dbReference>
<evidence type="ECO:0000313" key="3">
    <source>
        <dbReference type="Proteomes" id="UP000215377"/>
    </source>
</evidence>
<evidence type="ECO:0000313" key="2">
    <source>
        <dbReference type="EMBL" id="OWU77326.1"/>
    </source>
</evidence>
<sequence>MVRTARLLLRPPVPEDLDRLHAIYSDTAAMRHWSCAPHTTLDQTAGLLEDLIANERDLGPEWVIEREGALIGRIGLWQRWEFGYILHPDHWGQGLATEAVRAFLPQAFARHPEMETLTADIDPVNIGSARVLEKAGFAVTGHATDTYCIDGVWSDSTYYALPRSACSLP</sequence>
<dbReference type="InterPro" id="IPR016181">
    <property type="entry name" value="Acyl_CoA_acyltransferase"/>
</dbReference>
<dbReference type="AlphaFoldDB" id="A0A225NYW1"/>
<dbReference type="SUPFAM" id="SSF55729">
    <property type="entry name" value="Acyl-CoA N-acyltransferases (Nat)"/>
    <property type="match status" value="1"/>
</dbReference>
<dbReference type="Proteomes" id="UP000215377">
    <property type="component" value="Unassembled WGS sequence"/>
</dbReference>
<feature type="domain" description="N-acetyltransferase" evidence="1">
    <location>
        <begin position="7"/>
        <end position="164"/>
    </location>
</feature>
<dbReference type="PROSITE" id="PS51186">
    <property type="entry name" value="GNAT"/>
    <property type="match status" value="1"/>
</dbReference>
<proteinExistence type="predicted"/>
<protein>
    <recommendedName>
        <fullName evidence="1">N-acetyltransferase domain-containing protein</fullName>
    </recommendedName>
</protein>
<gene>
    <name evidence="2" type="ORF">ATO3_00930</name>
</gene>
<dbReference type="EMBL" id="AQQR01000001">
    <property type="protein sequence ID" value="OWU77326.1"/>
    <property type="molecule type" value="Genomic_DNA"/>
</dbReference>
<dbReference type="Pfam" id="PF13302">
    <property type="entry name" value="Acetyltransf_3"/>
    <property type="match status" value="1"/>
</dbReference>
<dbReference type="Gene3D" id="3.40.630.30">
    <property type="match status" value="1"/>
</dbReference>
<dbReference type="InterPro" id="IPR000182">
    <property type="entry name" value="GNAT_dom"/>
</dbReference>
<dbReference type="InterPro" id="IPR051531">
    <property type="entry name" value="N-acetyltransferase"/>
</dbReference>
<dbReference type="OrthoDB" id="9804153at2"/>
<keyword evidence="3" id="KW-1185">Reference proteome</keyword>
<dbReference type="GO" id="GO:0016747">
    <property type="term" value="F:acyltransferase activity, transferring groups other than amino-acyl groups"/>
    <property type="evidence" value="ECO:0007669"/>
    <property type="project" value="InterPro"/>
</dbReference>
<comment type="caution">
    <text evidence="2">The sequence shown here is derived from an EMBL/GenBank/DDBJ whole genome shotgun (WGS) entry which is preliminary data.</text>
</comment>
<reference evidence="2 3" key="1">
    <citation type="submission" date="2013-04" db="EMBL/GenBank/DDBJ databases">
        <title>Oceanicola sp. 22II1-22F33 Genome Sequencing.</title>
        <authorList>
            <person name="Lai Q."/>
            <person name="Li G."/>
            <person name="Shao Z."/>
        </authorList>
    </citation>
    <scope>NUCLEOTIDE SEQUENCE [LARGE SCALE GENOMIC DNA]</scope>
    <source>
        <strain evidence="2 3">22II1-22F33</strain>
    </source>
</reference>
<organism evidence="2 3">
    <name type="scientific">Marinibacterium profundimaris</name>
    <dbReference type="NCBI Taxonomy" id="1679460"/>
    <lineage>
        <taxon>Bacteria</taxon>
        <taxon>Pseudomonadati</taxon>
        <taxon>Pseudomonadota</taxon>
        <taxon>Alphaproteobacteria</taxon>
        <taxon>Rhodobacterales</taxon>
        <taxon>Paracoccaceae</taxon>
        <taxon>Marinibacterium</taxon>
    </lineage>
</organism>
<accession>A0A225NYW1</accession>
<dbReference type="PANTHER" id="PTHR43792:SF1">
    <property type="entry name" value="N-ACETYLTRANSFERASE DOMAIN-CONTAINING PROTEIN"/>
    <property type="match status" value="1"/>
</dbReference>
<evidence type="ECO:0000259" key="1">
    <source>
        <dbReference type="PROSITE" id="PS51186"/>
    </source>
</evidence>
<dbReference type="RefSeq" id="WP_088647923.1">
    <property type="nucleotide sequence ID" value="NZ_AQQR01000001.1"/>
</dbReference>
<dbReference type="PANTHER" id="PTHR43792">
    <property type="entry name" value="GNAT FAMILY, PUTATIVE (AFU_ORTHOLOGUE AFUA_3G00765)-RELATED-RELATED"/>
    <property type="match status" value="1"/>
</dbReference>